<dbReference type="SUPFAM" id="SSF53474">
    <property type="entry name" value="alpha/beta-Hydrolases"/>
    <property type="match status" value="1"/>
</dbReference>
<evidence type="ECO:0000313" key="5">
    <source>
        <dbReference type="EMBL" id="GHP05333.1"/>
    </source>
</evidence>
<evidence type="ECO:0000256" key="3">
    <source>
        <dbReference type="SAM" id="MobiDB-lite"/>
    </source>
</evidence>
<sequence length="341" mass="36908">MLKAVSVAQRSATAAPLIGGRGHSVSARARRRSCRRPLSASASDASSSMGSSVTVKGARGVNLHAKVSGPSDAPTVILLHGFPGFHRDWRTQVPALNAANVRTIALDMRGYAQSEKPKGIENYKMELLVDDVRAAITQLCPSGYARAVVGHDWGGAVAWSFALANETSGLFERLAVLNLPHPLRFQQALQSDPSQLLKSWYIGAFQIPGVAEAALTAQDSLILRRLYTTEPRPPYTSDEVERYVKAFNTPGAAEATVNYYRAALQLGGFFSGFTESAYSVIDKPTLVLWGEDDAYLTTNMADPPTRLVPNCTVVKIPDATHWVMNDASDEVNERLVSFVTS</sequence>
<organism evidence="5 6">
    <name type="scientific">Pycnococcus provasolii</name>
    <dbReference type="NCBI Taxonomy" id="41880"/>
    <lineage>
        <taxon>Eukaryota</taxon>
        <taxon>Viridiplantae</taxon>
        <taxon>Chlorophyta</taxon>
        <taxon>Pseudoscourfieldiophyceae</taxon>
        <taxon>Pseudoscourfieldiales</taxon>
        <taxon>Pycnococcaceae</taxon>
        <taxon>Pycnococcus</taxon>
    </lineage>
</organism>
<dbReference type="AlphaFoldDB" id="A0A830HFR1"/>
<dbReference type="OrthoDB" id="7130006at2759"/>
<dbReference type="Gene3D" id="3.40.50.1820">
    <property type="entry name" value="alpha/beta hydrolase"/>
    <property type="match status" value="1"/>
</dbReference>
<dbReference type="InterPro" id="IPR000073">
    <property type="entry name" value="AB_hydrolase_1"/>
</dbReference>
<dbReference type="EMBL" id="BNJQ01000010">
    <property type="protein sequence ID" value="GHP05333.1"/>
    <property type="molecule type" value="Genomic_DNA"/>
</dbReference>
<comment type="similarity">
    <text evidence="2">Belongs to the AB hydrolase superfamily. Epoxide hydrolase family.</text>
</comment>
<feature type="region of interest" description="Disordered" evidence="3">
    <location>
        <begin position="18"/>
        <end position="52"/>
    </location>
</feature>
<dbReference type="PANTHER" id="PTHR43329">
    <property type="entry name" value="EPOXIDE HYDROLASE"/>
    <property type="match status" value="1"/>
</dbReference>
<dbReference type="GO" id="GO:0016787">
    <property type="term" value="F:hydrolase activity"/>
    <property type="evidence" value="ECO:0007669"/>
    <property type="project" value="UniProtKB-KW"/>
</dbReference>
<dbReference type="InterPro" id="IPR000639">
    <property type="entry name" value="Epox_hydrolase-like"/>
</dbReference>
<keyword evidence="1" id="KW-0378">Hydrolase</keyword>
<evidence type="ECO:0000259" key="4">
    <source>
        <dbReference type="Pfam" id="PF00561"/>
    </source>
</evidence>
<proteinExistence type="inferred from homology"/>
<dbReference type="InterPro" id="IPR029058">
    <property type="entry name" value="AB_hydrolase_fold"/>
</dbReference>
<gene>
    <name evidence="5" type="ORF">PPROV_000408500</name>
</gene>
<comment type="caution">
    <text evidence="5">The sequence shown here is derived from an EMBL/GenBank/DDBJ whole genome shotgun (WGS) entry which is preliminary data.</text>
</comment>
<reference evidence="5" key="1">
    <citation type="submission" date="2020-10" db="EMBL/GenBank/DDBJ databases">
        <title>Unveiling of a novel bifunctional photoreceptor, Dualchrome1, isolated from a cosmopolitan green alga.</title>
        <authorList>
            <person name="Suzuki S."/>
            <person name="Kawachi M."/>
        </authorList>
    </citation>
    <scope>NUCLEOTIDE SEQUENCE</scope>
    <source>
        <strain evidence="5">NIES 2893</strain>
    </source>
</reference>
<keyword evidence="6" id="KW-1185">Reference proteome</keyword>
<name>A0A830HFR1_9CHLO</name>
<dbReference type="Proteomes" id="UP000660262">
    <property type="component" value="Unassembled WGS sequence"/>
</dbReference>
<feature type="domain" description="AB hydrolase-1" evidence="4">
    <location>
        <begin position="74"/>
        <end position="324"/>
    </location>
</feature>
<dbReference type="PRINTS" id="PR00412">
    <property type="entry name" value="EPOXHYDRLASE"/>
</dbReference>
<evidence type="ECO:0000313" key="6">
    <source>
        <dbReference type="Proteomes" id="UP000660262"/>
    </source>
</evidence>
<feature type="compositionally biased region" description="Low complexity" evidence="3">
    <location>
        <begin position="36"/>
        <end position="52"/>
    </location>
</feature>
<evidence type="ECO:0000256" key="2">
    <source>
        <dbReference type="ARBA" id="ARBA00038334"/>
    </source>
</evidence>
<protein>
    <recommendedName>
        <fullName evidence="4">AB hydrolase-1 domain-containing protein</fullName>
    </recommendedName>
</protein>
<dbReference type="Pfam" id="PF00561">
    <property type="entry name" value="Abhydrolase_1"/>
    <property type="match status" value="1"/>
</dbReference>
<accession>A0A830HFR1</accession>
<evidence type="ECO:0000256" key="1">
    <source>
        <dbReference type="ARBA" id="ARBA00022801"/>
    </source>
</evidence>